<comment type="similarity">
    <text evidence="2 3">Belongs to the small heat shock protein (HSP20) family.</text>
</comment>
<evidence type="ECO:0000313" key="7">
    <source>
        <dbReference type="Proteomes" id="UP000594261"/>
    </source>
</evidence>
<dbReference type="PANTHER" id="PTHR46733:SF4">
    <property type="entry name" value="HEAT SHOCK PROTEIN 21, CHLOROPLASTIC"/>
    <property type="match status" value="1"/>
</dbReference>
<keyword evidence="7" id="KW-1185">Reference proteome</keyword>
<dbReference type="InterPro" id="IPR008978">
    <property type="entry name" value="HSP20-like_chaperone"/>
</dbReference>
<evidence type="ECO:0000256" key="1">
    <source>
        <dbReference type="ARBA" id="ARBA00023016"/>
    </source>
</evidence>
<protein>
    <recommendedName>
        <fullName evidence="5">SHSP domain-containing protein</fullName>
    </recommendedName>
</protein>
<dbReference type="Pfam" id="PF00011">
    <property type="entry name" value="HSP20"/>
    <property type="match status" value="1"/>
</dbReference>
<evidence type="ECO:0000256" key="4">
    <source>
        <dbReference type="SAM" id="MobiDB-lite"/>
    </source>
</evidence>
<dbReference type="EMBL" id="LRBV02000009">
    <property type="status" value="NOT_ANNOTATED_CDS"/>
    <property type="molecule type" value="Genomic_DNA"/>
</dbReference>
<dbReference type="GeneID" id="115960954"/>
<dbReference type="EnsemblPlants" id="QL09p007324:mrna">
    <property type="protein sequence ID" value="QL09p007324:mrna"/>
    <property type="gene ID" value="QL09p007324"/>
</dbReference>
<evidence type="ECO:0000256" key="3">
    <source>
        <dbReference type="RuleBase" id="RU003616"/>
    </source>
</evidence>
<reference evidence="6" key="2">
    <citation type="submission" date="2021-01" db="UniProtKB">
        <authorList>
            <consortium name="EnsemblPlants"/>
        </authorList>
    </citation>
    <scope>IDENTIFICATION</scope>
</reference>
<dbReference type="InterPro" id="IPR002068">
    <property type="entry name" value="A-crystallin/Hsp20_dom"/>
</dbReference>
<dbReference type="OrthoDB" id="1431247at2759"/>
<dbReference type="InterPro" id="IPR044587">
    <property type="entry name" value="HSP21-like"/>
</dbReference>
<dbReference type="PANTHER" id="PTHR46733">
    <property type="entry name" value="26.5 KDA HEAT SHOCK PROTEIN, MITOCHONDRIAL"/>
    <property type="match status" value="1"/>
</dbReference>
<feature type="region of interest" description="Disordered" evidence="4">
    <location>
        <begin position="56"/>
        <end position="85"/>
    </location>
</feature>
<dbReference type="AlphaFoldDB" id="A0A7N2MIZ2"/>
<dbReference type="PROSITE" id="PS01031">
    <property type="entry name" value="SHSP"/>
    <property type="match status" value="1"/>
</dbReference>
<dbReference type="CDD" id="cd06464">
    <property type="entry name" value="ACD_sHsps-like"/>
    <property type="match status" value="1"/>
</dbReference>
<dbReference type="GO" id="GO:0009408">
    <property type="term" value="P:response to heat"/>
    <property type="evidence" value="ECO:0007669"/>
    <property type="project" value="InterPro"/>
</dbReference>
<sequence length="240" mass="27174">MASTLSWSCSPMLSSSHKAMPSIKANSTVPCCHVAFPIPKNFGSKRGSRLSMVRAQAAAGEENKGTSQSVDVHVSEGNQGTSVERRPRRVVDISNFGLWDPFSPIRALRPMLDTMDRLFDQTTTFPGAHRSAWDWQARANWDVVEEENEFKMRFDMPGLDKEDVKVSVEDDVLVIKGEHKKEGKDNDSWSWRSFNSYDTRMQLPDNLEKDKIKAELKNGVLYISIPKTKAERKVIDVQIQ</sequence>
<proteinExistence type="inferred from homology"/>
<dbReference type="FunFam" id="2.60.40.790:FF:000059">
    <property type="entry name" value="26.5 kDa heat shock protein, mitochondrial"/>
    <property type="match status" value="1"/>
</dbReference>
<feature type="compositionally biased region" description="Polar residues" evidence="4">
    <location>
        <begin position="65"/>
        <end position="82"/>
    </location>
</feature>
<dbReference type="FunCoup" id="A0A7N2MIZ2">
    <property type="interactions" value="56"/>
</dbReference>
<dbReference type="OMA" id="TMRQMMD"/>
<evidence type="ECO:0000256" key="2">
    <source>
        <dbReference type="PROSITE-ProRule" id="PRU00285"/>
    </source>
</evidence>
<dbReference type="RefSeq" id="XP_030935853.1">
    <property type="nucleotide sequence ID" value="XM_031079993.1"/>
</dbReference>
<dbReference type="Gene3D" id="2.60.40.790">
    <property type="match status" value="1"/>
</dbReference>
<dbReference type="InParanoid" id="A0A7N2MIZ2"/>
<dbReference type="SUPFAM" id="SSF49764">
    <property type="entry name" value="HSP20-like chaperones"/>
    <property type="match status" value="1"/>
</dbReference>
<organism evidence="6 7">
    <name type="scientific">Quercus lobata</name>
    <name type="common">Valley oak</name>
    <dbReference type="NCBI Taxonomy" id="97700"/>
    <lineage>
        <taxon>Eukaryota</taxon>
        <taxon>Viridiplantae</taxon>
        <taxon>Streptophyta</taxon>
        <taxon>Embryophyta</taxon>
        <taxon>Tracheophyta</taxon>
        <taxon>Spermatophyta</taxon>
        <taxon>Magnoliopsida</taxon>
        <taxon>eudicotyledons</taxon>
        <taxon>Gunneridae</taxon>
        <taxon>Pentapetalae</taxon>
        <taxon>rosids</taxon>
        <taxon>fabids</taxon>
        <taxon>Fagales</taxon>
        <taxon>Fagaceae</taxon>
        <taxon>Quercus</taxon>
    </lineage>
</organism>
<evidence type="ECO:0000313" key="6">
    <source>
        <dbReference type="EnsemblPlants" id="QL09p007324:mrna"/>
    </source>
</evidence>
<reference evidence="6 7" key="1">
    <citation type="journal article" date="2016" name="G3 (Bethesda)">
        <title>First Draft Assembly and Annotation of the Genome of a California Endemic Oak Quercus lobata Nee (Fagaceae).</title>
        <authorList>
            <person name="Sork V.L."/>
            <person name="Fitz-Gibbon S.T."/>
            <person name="Puiu D."/>
            <person name="Crepeau M."/>
            <person name="Gugger P.F."/>
            <person name="Sherman R."/>
            <person name="Stevens K."/>
            <person name="Langley C.H."/>
            <person name="Pellegrini M."/>
            <person name="Salzberg S.L."/>
        </authorList>
    </citation>
    <scope>NUCLEOTIDE SEQUENCE [LARGE SCALE GENOMIC DNA]</scope>
    <source>
        <strain evidence="6 7">cv. SW786</strain>
    </source>
</reference>
<dbReference type="Gramene" id="QL09p007324:mrna">
    <property type="protein sequence ID" value="QL09p007324:mrna"/>
    <property type="gene ID" value="QL09p007324"/>
</dbReference>
<accession>A0A7N2MIZ2</accession>
<evidence type="ECO:0000259" key="5">
    <source>
        <dbReference type="PROSITE" id="PS01031"/>
    </source>
</evidence>
<dbReference type="KEGG" id="qlo:115960954"/>
<name>A0A7N2MIZ2_QUELO</name>
<keyword evidence="1" id="KW-0346">Stress response</keyword>
<feature type="domain" description="SHSP" evidence="5">
    <location>
        <begin position="132"/>
        <end position="240"/>
    </location>
</feature>
<gene>
    <name evidence="6" type="primary">LOC115960954</name>
</gene>
<dbReference type="Proteomes" id="UP000594261">
    <property type="component" value="Chromosome 9"/>
</dbReference>